<evidence type="ECO:0000259" key="2">
    <source>
        <dbReference type="Pfam" id="PF03028"/>
    </source>
</evidence>
<accession>A0ABQ5K2I8</accession>
<feature type="non-terminal residue" evidence="6">
    <location>
        <position position="1"/>
    </location>
</feature>
<reference evidence="6" key="1">
    <citation type="submission" date="2022-03" db="EMBL/GenBank/DDBJ databases">
        <title>Draft genome sequence of Aduncisulcus paluster, a free-living microaerophilic Fornicata.</title>
        <authorList>
            <person name="Yuyama I."/>
            <person name="Kume K."/>
            <person name="Tamura T."/>
            <person name="Inagaki Y."/>
            <person name="Hashimoto T."/>
        </authorList>
    </citation>
    <scope>NUCLEOTIDE SEQUENCE</scope>
    <source>
        <strain evidence="6">NY0171</strain>
    </source>
</reference>
<dbReference type="InterPro" id="IPR035706">
    <property type="entry name" value="AAA_9"/>
</dbReference>
<dbReference type="PANTHER" id="PTHR22878:SF63">
    <property type="entry name" value="DYNEIN AXONEMAL HEAVY CHAIN 10"/>
    <property type="match status" value="1"/>
</dbReference>
<feature type="domain" description="Dynein heavy chain ATP-binding dynein motor region" evidence="3">
    <location>
        <begin position="1"/>
        <end position="183"/>
    </location>
</feature>
<feature type="domain" description="Dynein heavy chain C-terminal" evidence="5">
    <location>
        <begin position="864"/>
        <end position="1161"/>
    </location>
</feature>
<keyword evidence="7" id="KW-1185">Reference proteome</keyword>
<dbReference type="InterPro" id="IPR027417">
    <property type="entry name" value="P-loop_NTPase"/>
</dbReference>
<feature type="compositionally biased region" description="Acidic residues" evidence="1">
    <location>
        <begin position="409"/>
        <end position="427"/>
    </location>
</feature>
<dbReference type="InterPro" id="IPR043160">
    <property type="entry name" value="Dynein_C_barrel"/>
</dbReference>
<dbReference type="Pfam" id="PF03028">
    <property type="entry name" value="Dynein_heavy"/>
    <property type="match status" value="1"/>
</dbReference>
<gene>
    <name evidence="6" type="ORF">ADUPG1_012798</name>
</gene>
<dbReference type="Gene3D" id="6.10.140.1060">
    <property type="match status" value="1"/>
</dbReference>
<evidence type="ECO:0000313" key="6">
    <source>
        <dbReference type="EMBL" id="GKT24643.1"/>
    </source>
</evidence>
<name>A0ABQ5K2I8_9EUKA</name>
<dbReference type="Gene3D" id="1.10.8.720">
    <property type="entry name" value="Region D6 of dynein motor"/>
    <property type="match status" value="1"/>
</dbReference>
<dbReference type="Pfam" id="PF18199">
    <property type="entry name" value="Dynein_C"/>
    <property type="match status" value="1"/>
</dbReference>
<protein>
    <submittedName>
        <fullName evidence="6">Dynein axonemal heavy chain 10</fullName>
    </submittedName>
</protein>
<dbReference type="Gene3D" id="3.40.50.300">
    <property type="entry name" value="P-loop containing nucleotide triphosphate hydrolases"/>
    <property type="match status" value="2"/>
</dbReference>
<dbReference type="InterPro" id="IPR026983">
    <property type="entry name" value="DHC"/>
</dbReference>
<evidence type="ECO:0000313" key="7">
    <source>
        <dbReference type="Proteomes" id="UP001057375"/>
    </source>
</evidence>
<organism evidence="6 7">
    <name type="scientific">Aduncisulcus paluster</name>
    <dbReference type="NCBI Taxonomy" id="2918883"/>
    <lineage>
        <taxon>Eukaryota</taxon>
        <taxon>Metamonada</taxon>
        <taxon>Carpediemonas-like organisms</taxon>
        <taxon>Aduncisulcus</taxon>
    </lineage>
</organism>
<dbReference type="Gene3D" id="1.20.1270.280">
    <property type="match status" value="1"/>
</dbReference>
<feature type="domain" description="Dynein heavy chain AAA lid" evidence="4">
    <location>
        <begin position="708"/>
        <end position="856"/>
    </location>
</feature>
<dbReference type="PANTHER" id="PTHR22878">
    <property type="entry name" value="DYNEIN HEAVY CHAIN 6, AXONEMAL-LIKE-RELATED"/>
    <property type="match status" value="1"/>
</dbReference>
<evidence type="ECO:0000256" key="1">
    <source>
        <dbReference type="SAM" id="MobiDB-lite"/>
    </source>
</evidence>
<dbReference type="Pfam" id="PF12781">
    <property type="entry name" value="AAA_9"/>
    <property type="match status" value="1"/>
</dbReference>
<dbReference type="InterPro" id="IPR041228">
    <property type="entry name" value="Dynein_C"/>
</dbReference>
<dbReference type="Gene3D" id="1.10.8.1220">
    <property type="match status" value="1"/>
</dbReference>
<dbReference type="InterPro" id="IPR004273">
    <property type="entry name" value="Dynein_heavy_D6_P-loop"/>
</dbReference>
<dbReference type="Proteomes" id="UP001057375">
    <property type="component" value="Unassembled WGS sequence"/>
</dbReference>
<evidence type="ECO:0000259" key="5">
    <source>
        <dbReference type="Pfam" id="PF18199"/>
    </source>
</evidence>
<sequence>WIKAKEGEDLKIHRFSDADYLKDLEIAITYGQSFMIEGVEDGLDPIIDQVLNRDIQTGTGGRKFVILGDKEVDWDSNFRLYFVTKNPNPPFSPDVFGKVSVINYSVTRNGLEEQLLNVVVGKERADLETKRLELVSGMSENRAELKKLEDQLLRELANSEGELIDNAQLLIQLEETQKRVAEVGGALKTMRITAREIDQARNSFRSAAKRGAILFFAISMLCEIHTMYAYSLASYIEVFEQSLDTAPQDPEPHKRLHNIVVKLTECVFAYVCRSLFGRDKLLFAFWMAISIADGAGKLNKDLLNFFLKGNLSLDAPTEVNPCEEWINAASWSDITLLPSLAPQFSSLLSSLSSRREEWYEWAMGKNPELELSPLEIELKRKKIERDGVEEEKEEEAETHGEPTEQGEAGAEEEEKEEEEEEEEEDTDPFIFSALHKMCLVRCFRTDRVYGAVSKYIVNLIGEPYIHPPVLDYTDLCRSSTCKSPTLFILSPAEEEEKEEEEEEEEEDTDPFIFSALHKMCLVRCFRTDRVYGAVSKYIVNLIGEPYIHPPVLDYTDLCRSSTCKSPTLFILSPGADPATELQKVAENEGIPRSKLKFLALGQGQSPMAEQLLAQGSSRGYWVLLQNLHLLKKWLKSLDKLLEVVHSNPNPEFRVFLSTEPTADFPLSLLQRCVKVVTEPPEGLKLNMLASFSRLREEDLASCPSPVFRPVVYVLSFFHAVVQERRKYGKIGWNVSYDFNASDFRVSVDLIRTYLAKAYEAEDPLPWSSLRYLVGEAMYGGRVTDSFDRRILVTYLEEYFGDFLFDECQEFFLYKDETADGFSYQIPDAFSHAEYIESMDPMPQVSSPNVFGLHENADISFLADSARNMWAGLLAMQPREAEVAGKASREDIIVGIAKEMQQKMPDAFNMAIIKRKYPPAERTPAVTVLLQEVERYNILVIRMKDSLVDVIRALAGEIGLSAELDSLANSLFNGEIPKQWRSLAPQTEKKLASWINHLRERCLQYRHWILRGEPAVMWLSGLHIPESYLTALIQTACRKKKWALDRSTLFTKVTQITDHTTIRKKPEFGCYIRGLYLEGAGWDIEESMLRRQNPKELIVSLPVMQIVPIEMARLRLQNTLKTPVYLTQARRSAMGEGLVFEADLTTTEHKSHWILQGVCLVLNTKD</sequence>
<dbReference type="InterPro" id="IPR041658">
    <property type="entry name" value="AAA_lid_11"/>
</dbReference>
<evidence type="ECO:0000259" key="4">
    <source>
        <dbReference type="Pfam" id="PF18198"/>
    </source>
</evidence>
<feature type="domain" description="Dynein heavy chain region D6 P-loop" evidence="2">
    <location>
        <begin position="563"/>
        <end position="676"/>
    </location>
</feature>
<feature type="region of interest" description="Disordered" evidence="1">
    <location>
        <begin position="385"/>
        <end position="427"/>
    </location>
</feature>
<dbReference type="Pfam" id="PF18198">
    <property type="entry name" value="AAA_lid_11"/>
    <property type="match status" value="1"/>
</dbReference>
<feature type="compositionally biased region" description="Acidic residues" evidence="1">
    <location>
        <begin position="387"/>
        <end position="396"/>
    </location>
</feature>
<dbReference type="EMBL" id="BQXS01012536">
    <property type="protein sequence ID" value="GKT24643.1"/>
    <property type="molecule type" value="Genomic_DNA"/>
</dbReference>
<proteinExistence type="predicted"/>
<evidence type="ECO:0000259" key="3">
    <source>
        <dbReference type="Pfam" id="PF12781"/>
    </source>
</evidence>
<dbReference type="Gene3D" id="3.10.490.20">
    <property type="match status" value="1"/>
</dbReference>
<dbReference type="InterPro" id="IPR042219">
    <property type="entry name" value="AAA_lid_11_sf"/>
</dbReference>
<comment type="caution">
    <text evidence="6">The sequence shown here is derived from an EMBL/GenBank/DDBJ whole genome shotgun (WGS) entry which is preliminary data.</text>
</comment>